<feature type="compositionally biased region" description="Polar residues" evidence="10">
    <location>
        <begin position="478"/>
        <end position="509"/>
    </location>
</feature>
<name>A0ABM0K7W9_APLCA</name>
<dbReference type="Gene3D" id="3.90.550.50">
    <property type="match status" value="1"/>
</dbReference>
<organism evidence="11 12">
    <name type="scientific">Aplysia californica</name>
    <name type="common">California sea hare</name>
    <dbReference type="NCBI Taxonomy" id="6500"/>
    <lineage>
        <taxon>Eukaryota</taxon>
        <taxon>Metazoa</taxon>
        <taxon>Spiralia</taxon>
        <taxon>Lophotrochozoa</taxon>
        <taxon>Mollusca</taxon>
        <taxon>Gastropoda</taxon>
        <taxon>Heterobranchia</taxon>
        <taxon>Euthyneura</taxon>
        <taxon>Tectipleura</taxon>
        <taxon>Aplysiida</taxon>
        <taxon>Aplysioidea</taxon>
        <taxon>Aplysiidae</taxon>
        <taxon>Aplysia</taxon>
    </lineage>
</organism>
<comment type="subcellular location">
    <subcellularLocation>
        <location evidence="1">Golgi apparatus membrane</location>
        <topology evidence="1">Single-pass type II membrane protein</topology>
    </subcellularLocation>
</comment>
<keyword evidence="3" id="KW-0328">Glycosyltransferase</keyword>
<dbReference type="PANTHER" id="PTHR11214:SF364">
    <property type="entry name" value="HEXOSYLTRANSFERASE"/>
    <property type="match status" value="1"/>
</dbReference>
<keyword evidence="11" id="KW-1185">Reference proteome</keyword>
<feature type="region of interest" description="Disordered" evidence="10">
    <location>
        <begin position="472"/>
        <end position="516"/>
    </location>
</feature>
<dbReference type="PANTHER" id="PTHR11214">
    <property type="entry name" value="BETA-1,3-N-ACETYLGLUCOSAMINYLTRANSFERASE"/>
    <property type="match status" value="1"/>
</dbReference>
<reference evidence="12" key="1">
    <citation type="submission" date="2025-08" db="UniProtKB">
        <authorList>
            <consortium name="RefSeq"/>
        </authorList>
    </citation>
    <scope>IDENTIFICATION</scope>
</reference>
<evidence type="ECO:0000256" key="10">
    <source>
        <dbReference type="SAM" id="MobiDB-lite"/>
    </source>
</evidence>
<keyword evidence="6" id="KW-0735">Signal-anchor</keyword>
<keyword evidence="9" id="KW-0472">Membrane</keyword>
<keyword evidence="5" id="KW-0812">Transmembrane</keyword>
<evidence type="ECO:0000256" key="5">
    <source>
        <dbReference type="ARBA" id="ARBA00022692"/>
    </source>
</evidence>
<evidence type="ECO:0000256" key="8">
    <source>
        <dbReference type="ARBA" id="ARBA00023034"/>
    </source>
</evidence>
<evidence type="ECO:0000313" key="11">
    <source>
        <dbReference type="Proteomes" id="UP000694888"/>
    </source>
</evidence>
<dbReference type="GeneID" id="101850292"/>
<comment type="similarity">
    <text evidence="2">Belongs to the glycosyltransferase 31 family.</text>
</comment>
<dbReference type="Proteomes" id="UP000694888">
    <property type="component" value="Unplaced"/>
</dbReference>
<dbReference type="RefSeq" id="XP_005110898.1">
    <property type="nucleotide sequence ID" value="XM_005110841.3"/>
</dbReference>
<evidence type="ECO:0000256" key="4">
    <source>
        <dbReference type="ARBA" id="ARBA00022679"/>
    </source>
</evidence>
<evidence type="ECO:0000256" key="1">
    <source>
        <dbReference type="ARBA" id="ARBA00004323"/>
    </source>
</evidence>
<evidence type="ECO:0000313" key="12">
    <source>
        <dbReference type="RefSeq" id="XP_005110898.1"/>
    </source>
</evidence>
<evidence type="ECO:0000256" key="2">
    <source>
        <dbReference type="ARBA" id="ARBA00008661"/>
    </source>
</evidence>
<gene>
    <name evidence="12" type="primary">LOC101850292</name>
</gene>
<keyword evidence="7" id="KW-1133">Transmembrane helix</keyword>
<evidence type="ECO:0000256" key="3">
    <source>
        <dbReference type="ARBA" id="ARBA00022676"/>
    </source>
</evidence>
<accession>A0ABM0K7W9</accession>
<proteinExistence type="inferred from homology"/>
<dbReference type="InterPro" id="IPR002659">
    <property type="entry name" value="Glyco_trans_31"/>
</dbReference>
<protein>
    <submittedName>
        <fullName evidence="12">Uncharacterized protein LOC101850292</fullName>
    </submittedName>
</protein>
<keyword evidence="8" id="KW-0333">Golgi apparatus</keyword>
<evidence type="ECO:0000256" key="7">
    <source>
        <dbReference type="ARBA" id="ARBA00022989"/>
    </source>
</evidence>
<evidence type="ECO:0000256" key="6">
    <source>
        <dbReference type="ARBA" id="ARBA00022968"/>
    </source>
</evidence>
<sequence>MFPRPSRVLRLAIFLTAAVSVCLCVYLITVDLRPTSPALNVPQLAVGPIRAERRIQRVDIQVDPPGGVSSATRMASSTSKQDGYKRELFDQRVRAMIQRAERLSSLTQSAVGALGKPLGQPTIVNPHNFRYIHNPSKLCQRVAPRFLIYIHSSPGNLKKRQVVRQTWGHPRVLALYNASMVFLLGRSSPQLQSLVDMESRNYGDIVQEDFVDSYRNLTHKGIAGLKWVSSFCRQAEFLLKTDDDILLDFVSLMEHFLVKVLPGHGGKRLVLCNLWTRMQVLRDTKSKWYISREEFPADYFPAYCSGSAFLLSADLAPPLYNTALRTPFFWVDDYYVTGLLVNTLGIKHVRLNSAYLMDYSVVEERLRNDSRELMVFHVKRLNRFLSLWPRLVQRHPGMADYLSDHVSFPTHDQDSSSSGGAENVNKIEYQDSKVKSTSYPSAISSSLVVLVNSSASIPKNSSFPSDFNYQKRKEENRTNQQFSRKVGQNSISYSKQRNRQKSVNSNNIPNRARRNDSIDQITSNSSSSVIKDYKVKTGVIKQVTPAGAVLIRTDRPEKEDHKRAYNVRRRMGWI</sequence>
<evidence type="ECO:0000256" key="9">
    <source>
        <dbReference type="ARBA" id="ARBA00023136"/>
    </source>
</evidence>
<keyword evidence="4" id="KW-0808">Transferase</keyword>
<dbReference type="Pfam" id="PF01762">
    <property type="entry name" value="Galactosyl_T"/>
    <property type="match status" value="1"/>
</dbReference>